<dbReference type="EMBL" id="BKCJ010382342">
    <property type="protein sequence ID" value="GFA18620.1"/>
    <property type="molecule type" value="Genomic_DNA"/>
</dbReference>
<reference evidence="1" key="1">
    <citation type="journal article" date="2019" name="Sci. Rep.">
        <title>Draft genome of Tanacetum cinerariifolium, the natural source of mosquito coil.</title>
        <authorList>
            <person name="Yamashiro T."/>
            <person name="Shiraishi A."/>
            <person name="Satake H."/>
            <person name="Nakayama K."/>
        </authorList>
    </citation>
    <scope>NUCLEOTIDE SEQUENCE</scope>
</reference>
<evidence type="ECO:0000313" key="1">
    <source>
        <dbReference type="EMBL" id="GFA18620.1"/>
    </source>
</evidence>
<protein>
    <submittedName>
        <fullName evidence="1">Uncharacterized protein</fullName>
    </submittedName>
</protein>
<feature type="non-terminal residue" evidence="1">
    <location>
        <position position="1"/>
    </location>
</feature>
<gene>
    <name evidence="1" type="ORF">Tci_590592</name>
</gene>
<name>A0A699J825_TANCI</name>
<accession>A0A699J825</accession>
<dbReference type="AlphaFoldDB" id="A0A699J825"/>
<comment type="caution">
    <text evidence="1">The sequence shown here is derived from an EMBL/GenBank/DDBJ whole genome shotgun (WGS) entry which is preliminary data.</text>
</comment>
<organism evidence="1">
    <name type="scientific">Tanacetum cinerariifolium</name>
    <name type="common">Dalmatian daisy</name>
    <name type="synonym">Chrysanthemum cinerariifolium</name>
    <dbReference type="NCBI Taxonomy" id="118510"/>
    <lineage>
        <taxon>Eukaryota</taxon>
        <taxon>Viridiplantae</taxon>
        <taxon>Streptophyta</taxon>
        <taxon>Embryophyta</taxon>
        <taxon>Tracheophyta</taxon>
        <taxon>Spermatophyta</taxon>
        <taxon>Magnoliopsida</taxon>
        <taxon>eudicotyledons</taxon>
        <taxon>Gunneridae</taxon>
        <taxon>Pentapetalae</taxon>
        <taxon>asterids</taxon>
        <taxon>campanulids</taxon>
        <taxon>Asterales</taxon>
        <taxon>Asteraceae</taxon>
        <taxon>Asteroideae</taxon>
        <taxon>Anthemideae</taxon>
        <taxon>Anthemidinae</taxon>
        <taxon>Tanacetum</taxon>
    </lineage>
</organism>
<proteinExistence type="predicted"/>
<sequence length="20" mass="2118">IVVDLLKADDVAVIDVDVCC</sequence>